<keyword evidence="4" id="KW-1185">Reference proteome</keyword>
<dbReference type="Pfam" id="PF12146">
    <property type="entry name" value="Hydrolase_4"/>
    <property type="match status" value="1"/>
</dbReference>
<dbReference type="InterPro" id="IPR022742">
    <property type="entry name" value="Hydrolase_4"/>
</dbReference>
<sequence>MSIHTPLSAGRQDLALDTPAGYRIQLRLFEGPEPRAVVIVAGAMGVGQHCYEKFARFLQAQGFSVITFDYAGTGASLEGAMRDCPVRITDWGEQDCRSVIEFARNRHPGLPCHWIGHSVGGQLLGMTPNVNDLDQAITVACGSGYWRENSPPTKRIAWLLWYLFAPVSVATVGYFPGTRLRMVGDLPPNVIRQWRRWCLDRDYAVGAEGPAMRERFAGVCIPITAIAFTDDEMMSRRNTESLHGFYSNATVDIRRVAPGDVGESGIGHLGWFRERYQDAIWQGILLPLLTDGPSPGPA</sequence>
<proteinExistence type="predicted"/>
<feature type="domain" description="Serine aminopeptidase S33" evidence="2">
    <location>
        <begin position="33"/>
        <end position="160"/>
    </location>
</feature>
<organism evidence="3 4">
    <name type="scientific">Marinobacter halodurans</name>
    <dbReference type="NCBI Taxonomy" id="2528979"/>
    <lineage>
        <taxon>Bacteria</taxon>
        <taxon>Pseudomonadati</taxon>
        <taxon>Pseudomonadota</taxon>
        <taxon>Gammaproteobacteria</taxon>
        <taxon>Pseudomonadales</taxon>
        <taxon>Marinobacteraceae</taxon>
        <taxon>Marinobacter</taxon>
    </lineage>
</organism>
<evidence type="ECO:0000313" key="3">
    <source>
        <dbReference type="EMBL" id="TBW51284.1"/>
    </source>
</evidence>
<keyword evidence="1" id="KW-0812">Transmembrane</keyword>
<dbReference type="Proteomes" id="UP000313645">
    <property type="component" value="Unassembled WGS sequence"/>
</dbReference>
<dbReference type="Gene3D" id="3.40.50.1820">
    <property type="entry name" value="alpha/beta hydrolase"/>
    <property type="match status" value="1"/>
</dbReference>
<accession>A0ABY1ZGM8</accession>
<gene>
    <name evidence="3" type="ORF">EZI54_17330</name>
</gene>
<dbReference type="InterPro" id="IPR017208">
    <property type="entry name" value="UCP037442_abhydr"/>
</dbReference>
<dbReference type="EMBL" id="SJDL01000031">
    <property type="protein sequence ID" value="TBW51284.1"/>
    <property type="molecule type" value="Genomic_DNA"/>
</dbReference>
<dbReference type="SUPFAM" id="SSF53474">
    <property type="entry name" value="alpha/beta-Hydrolases"/>
    <property type="match status" value="1"/>
</dbReference>
<evidence type="ECO:0000313" key="4">
    <source>
        <dbReference type="Proteomes" id="UP000313645"/>
    </source>
</evidence>
<evidence type="ECO:0000259" key="2">
    <source>
        <dbReference type="Pfam" id="PF12146"/>
    </source>
</evidence>
<dbReference type="InterPro" id="IPR029058">
    <property type="entry name" value="AB_hydrolase_fold"/>
</dbReference>
<dbReference type="PIRSF" id="PIRSF037442">
    <property type="entry name" value="UCP037442_abhydr"/>
    <property type="match status" value="1"/>
</dbReference>
<protein>
    <submittedName>
        <fullName evidence="3">Alpha/beta fold hydrolase</fullName>
    </submittedName>
</protein>
<name>A0ABY1ZGM8_9GAMM</name>
<comment type="caution">
    <text evidence="3">The sequence shown here is derived from an EMBL/GenBank/DDBJ whole genome shotgun (WGS) entry which is preliminary data.</text>
</comment>
<dbReference type="RefSeq" id="WP_131483138.1">
    <property type="nucleotide sequence ID" value="NZ_SJDL01000031.1"/>
</dbReference>
<keyword evidence="1" id="KW-0472">Membrane</keyword>
<keyword evidence="1" id="KW-1133">Transmembrane helix</keyword>
<reference evidence="3 4" key="1">
    <citation type="submission" date="2019-02" db="EMBL/GenBank/DDBJ databases">
        <title>Marinobacter halodurans sp. nov., a marine bacterium isolated from sea tidal flat.</title>
        <authorList>
            <person name="Yoo Y."/>
            <person name="Lee D.W."/>
            <person name="Kim B.S."/>
            <person name="Kim J.-J."/>
        </authorList>
    </citation>
    <scope>NUCLEOTIDE SEQUENCE [LARGE SCALE GENOMIC DNA]</scope>
    <source>
        <strain evidence="3 4">YJ-S3-2</strain>
    </source>
</reference>
<dbReference type="GO" id="GO:0016787">
    <property type="term" value="F:hydrolase activity"/>
    <property type="evidence" value="ECO:0007669"/>
    <property type="project" value="UniProtKB-KW"/>
</dbReference>
<feature type="transmembrane region" description="Helical" evidence="1">
    <location>
        <begin position="156"/>
        <end position="175"/>
    </location>
</feature>
<keyword evidence="3" id="KW-0378">Hydrolase</keyword>
<evidence type="ECO:0000256" key="1">
    <source>
        <dbReference type="SAM" id="Phobius"/>
    </source>
</evidence>